<dbReference type="eggNOG" id="KOG0583">
    <property type="taxonomic scope" value="Eukaryota"/>
</dbReference>
<evidence type="ECO:0000256" key="4">
    <source>
        <dbReference type="RuleBase" id="RU000304"/>
    </source>
</evidence>
<reference evidence="7" key="1">
    <citation type="submission" date="2009-08" db="EMBL/GenBank/DDBJ databases">
        <title>Annotation of Salpingoeca rosetta.</title>
        <authorList>
            <consortium name="The Broad Institute Genome Sequencing Platform"/>
            <person name="Russ C."/>
            <person name="Cuomo C."/>
            <person name="Burger G."/>
            <person name="Gray M.W."/>
            <person name="Holland P.W.H."/>
            <person name="King N."/>
            <person name="Lang F.B.F."/>
            <person name="Roger A.J."/>
            <person name="Ruiz-Trillo I."/>
            <person name="Young S.K."/>
            <person name="Zeng Q."/>
            <person name="Gargeya S."/>
            <person name="Alvarado L."/>
            <person name="Berlin A."/>
            <person name="Chapman S.B."/>
            <person name="Chen Z."/>
            <person name="Freedman E."/>
            <person name="Gellesch M."/>
            <person name="Goldberg J."/>
            <person name="Griggs A."/>
            <person name="Gujja S."/>
            <person name="Heilman E."/>
            <person name="Heiman D."/>
            <person name="Howarth C."/>
            <person name="Mehta T."/>
            <person name="Neiman D."/>
            <person name="Pearson M."/>
            <person name="Roberts A."/>
            <person name="Saif S."/>
            <person name="Shea T."/>
            <person name="Shenoy N."/>
            <person name="Sisk P."/>
            <person name="Stolte C."/>
            <person name="Sykes S."/>
            <person name="White J."/>
            <person name="Yandava C."/>
            <person name="Haas B."/>
            <person name="Nusbaum C."/>
            <person name="Birren B."/>
        </authorList>
    </citation>
    <scope>NUCLEOTIDE SEQUENCE [LARGE SCALE GENOMIC DNA]</scope>
    <source>
        <strain evidence="7">ATCC 50818</strain>
    </source>
</reference>
<dbReference type="Proteomes" id="UP000007799">
    <property type="component" value="Unassembled WGS sequence"/>
</dbReference>
<dbReference type="SMART" id="SM00220">
    <property type="entry name" value="S_TKc"/>
    <property type="match status" value="1"/>
</dbReference>
<keyword evidence="8" id="KW-1185">Reference proteome</keyword>
<dbReference type="OMA" id="INMESTH"/>
<feature type="region of interest" description="Disordered" evidence="5">
    <location>
        <begin position="1"/>
        <end position="21"/>
    </location>
</feature>
<feature type="domain" description="Protein kinase" evidence="6">
    <location>
        <begin position="52"/>
        <end position="485"/>
    </location>
</feature>
<dbReference type="PROSITE" id="PS00107">
    <property type="entry name" value="PROTEIN_KINASE_ATP"/>
    <property type="match status" value="1"/>
</dbReference>
<feature type="compositionally biased region" description="Polar residues" evidence="5">
    <location>
        <begin position="337"/>
        <end position="353"/>
    </location>
</feature>
<feature type="region of interest" description="Disordered" evidence="5">
    <location>
        <begin position="443"/>
        <end position="472"/>
    </location>
</feature>
<accession>F2U8M0</accession>
<evidence type="ECO:0000256" key="2">
    <source>
        <dbReference type="ARBA" id="ARBA00022840"/>
    </source>
</evidence>
<comment type="similarity">
    <text evidence="4">Belongs to the protein kinase superfamily.</text>
</comment>
<dbReference type="RefSeq" id="XP_004994551.1">
    <property type="nucleotide sequence ID" value="XM_004994494.1"/>
</dbReference>
<feature type="region of interest" description="Disordered" evidence="5">
    <location>
        <begin position="284"/>
        <end position="425"/>
    </location>
</feature>
<sequence length="485" mass="53353">MTTRTGATPTRTAAGTSLTADKKGNAYRSSLRITKSPTPGKSIYSVLVERGYVMKETIGVGGYSKVKLAVHRKTKQKVAIKVISKRSAPDGYLDKFLPREISALERARHRRITDIYEAIFTTDHVFLVMQYACGGDLLDFINKGGALTEDRARAIFYQLMEALGHCHALGIYHRDLKCENILLDDSNNILVSDFGFATVVDSPSTWLMTHCGSYAYAAPEILDGRPYHGDKSDVWSLGVVLYAMTCGRLPFRDKTVKMLLEDIRRGVVFPRVLSRSQPPCFGDGGFGAGGGGCRRRRRGCGRRRGGRGGRGRGGCGRRRGGRGGRGRGGSVVALINMESTHPSPATPRKSSTAQPQHQHPHQHQHQHQHQQQQQQHKQHKHQHSSDDSSHKNASVKLPPLRDLKLSPPPKPSNASTAKGSSRSSVVSQFRSLSQVVGPFTCDRGYSSSSSSNNKQGGLHQQPQIGVKGRPASRMGRIKKRFQRFL</sequence>
<dbReference type="PANTHER" id="PTHR24346">
    <property type="entry name" value="MAP/MICROTUBULE AFFINITY-REGULATING KINASE"/>
    <property type="match status" value="1"/>
</dbReference>
<keyword evidence="7" id="KW-0418">Kinase</keyword>
<name>F2U8M0_SALR5</name>
<dbReference type="STRING" id="946362.F2U8M0"/>
<dbReference type="InterPro" id="IPR008271">
    <property type="entry name" value="Ser/Thr_kinase_AS"/>
</dbReference>
<keyword evidence="4" id="KW-0723">Serine/threonine-protein kinase</keyword>
<dbReference type="KEGG" id="sre:PTSG_04457"/>
<evidence type="ECO:0000313" key="8">
    <source>
        <dbReference type="Proteomes" id="UP000007799"/>
    </source>
</evidence>
<dbReference type="GO" id="GO:0000226">
    <property type="term" value="P:microtubule cytoskeleton organization"/>
    <property type="evidence" value="ECO:0007669"/>
    <property type="project" value="TreeGrafter"/>
</dbReference>
<dbReference type="GO" id="GO:0035556">
    <property type="term" value="P:intracellular signal transduction"/>
    <property type="evidence" value="ECO:0007669"/>
    <property type="project" value="TreeGrafter"/>
</dbReference>
<dbReference type="GeneID" id="16075132"/>
<dbReference type="EMBL" id="GL832964">
    <property type="protein sequence ID" value="EGD72728.1"/>
    <property type="molecule type" value="Genomic_DNA"/>
</dbReference>
<dbReference type="FunFam" id="1.10.510.10:FF:000571">
    <property type="entry name" value="Maternal embryonic leucine zipper kinase"/>
    <property type="match status" value="1"/>
</dbReference>
<evidence type="ECO:0000256" key="1">
    <source>
        <dbReference type="ARBA" id="ARBA00022741"/>
    </source>
</evidence>
<dbReference type="Pfam" id="PF00069">
    <property type="entry name" value="Pkinase"/>
    <property type="match status" value="1"/>
</dbReference>
<evidence type="ECO:0000259" key="6">
    <source>
        <dbReference type="PROSITE" id="PS50011"/>
    </source>
</evidence>
<dbReference type="PANTHER" id="PTHR24346:SF84">
    <property type="entry name" value="TESTIS SPECIFIC SERINE KINASE 5"/>
    <property type="match status" value="1"/>
</dbReference>
<gene>
    <name evidence="7" type="ORF">PTSG_04457</name>
</gene>
<feature type="compositionally biased region" description="Polar residues" evidence="5">
    <location>
        <begin position="452"/>
        <end position="463"/>
    </location>
</feature>
<dbReference type="AlphaFoldDB" id="F2U8M0"/>
<keyword evidence="7" id="KW-0808">Transferase</keyword>
<proteinExistence type="inferred from homology"/>
<evidence type="ECO:0000313" key="7">
    <source>
        <dbReference type="EMBL" id="EGD72728.1"/>
    </source>
</evidence>
<feature type="compositionally biased region" description="Basic residues" evidence="5">
    <location>
        <begin position="358"/>
        <end position="368"/>
    </location>
</feature>
<dbReference type="InterPro" id="IPR011009">
    <property type="entry name" value="Kinase-like_dom_sf"/>
</dbReference>
<dbReference type="GO" id="GO:0005737">
    <property type="term" value="C:cytoplasm"/>
    <property type="evidence" value="ECO:0007669"/>
    <property type="project" value="TreeGrafter"/>
</dbReference>
<organism evidence="8">
    <name type="scientific">Salpingoeca rosetta (strain ATCC 50818 / BSB-021)</name>
    <dbReference type="NCBI Taxonomy" id="946362"/>
    <lineage>
        <taxon>Eukaryota</taxon>
        <taxon>Choanoflagellata</taxon>
        <taxon>Craspedida</taxon>
        <taxon>Salpingoecidae</taxon>
        <taxon>Salpingoeca</taxon>
    </lineage>
</organism>
<dbReference type="InterPro" id="IPR000719">
    <property type="entry name" value="Prot_kinase_dom"/>
</dbReference>
<feature type="binding site" evidence="3">
    <location>
        <position position="81"/>
    </location>
    <ligand>
        <name>ATP</name>
        <dbReference type="ChEBI" id="CHEBI:30616"/>
    </ligand>
</feature>
<dbReference type="GO" id="GO:0005524">
    <property type="term" value="F:ATP binding"/>
    <property type="evidence" value="ECO:0007669"/>
    <property type="project" value="UniProtKB-UniRule"/>
</dbReference>
<dbReference type="PROSITE" id="PS50011">
    <property type="entry name" value="PROTEIN_KINASE_DOM"/>
    <property type="match status" value="1"/>
</dbReference>
<feature type="compositionally biased region" description="Basic residues" evidence="5">
    <location>
        <begin position="293"/>
        <end position="325"/>
    </location>
</feature>
<dbReference type="GO" id="GO:0050321">
    <property type="term" value="F:tau-protein kinase activity"/>
    <property type="evidence" value="ECO:0007669"/>
    <property type="project" value="TreeGrafter"/>
</dbReference>
<dbReference type="Gene3D" id="1.10.510.10">
    <property type="entry name" value="Transferase(Phosphotransferase) domain 1"/>
    <property type="match status" value="1"/>
</dbReference>
<dbReference type="OrthoDB" id="504170at2759"/>
<feature type="compositionally biased region" description="Low complexity" evidence="5">
    <location>
        <begin position="1"/>
        <end position="16"/>
    </location>
</feature>
<dbReference type="InParanoid" id="F2U8M0"/>
<evidence type="ECO:0000256" key="5">
    <source>
        <dbReference type="SAM" id="MobiDB-lite"/>
    </source>
</evidence>
<dbReference type="SUPFAM" id="SSF56112">
    <property type="entry name" value="Protein kinase-like (PK-like)"/>
    <property type="match status" value="1"/>
</dbReference>
<protein>
    <submittedName>
        <fullName evidence="7">CAMK/TSSK protein kinase</fullName>
    </submittedName>
</protein>
<keyword evidence="2 3" id="KW-0067">ATP-binding</keyword>
<evidence type="ECO:0000256" key="3">
    <source>
        <dbReference type="PROSITE-ProRule" id="PRU10141"/>
    </source>
</evidence>
<keyword evidence="1 3" id="KW-0547">Nucleotide-binding</keyword>
<dbReference type="PROSITE" id="PS00108">
    <property type="entry name" value="PROTEIN_KINASE_ST"/>
    <property type="match status" value="1"/>
</dbReference>
<dbReference type="InterPro" id="IPR017441">
    <property type="entry name" value="Protein_kinase_ATP_BS"/>
</dbReference>